<dbReference type="AlphaFoldDB" id="A0A2M7Q8Y9"/>
<evidence type="ECO:0000313" key="1">
    <source>
        <dbReference type="EMBL" id="PIY61973.1"/>
    </source>
</evidence>
<gene>
    <name evidence="1" type="ORF">COY93_04490</name>
</gene>
<protein>
    <submittedName>
        <fullName evidence="1">Uncharacterized protein</fullName>
    </submittedName>
</protein>
<evidence type="ECO:0000313" key="2">
    <source>
        <dbReference type="Proteomes" id="UP000230973"/>
    </source>
</evidence>
<dbReference type="Proteomes" id="UP000230973">
    <property type="component" value="Unassembled WGS sequence"/>
</dbReference>
<comment type="caution">
    <text evidence="1">The sequence shown here is derived from an EMBL/GenBank/DDBJ whole genome shotgun (WGS) entry which is preliminary data.</text>
</comment>
<sequence>MLMMSLDFSKSAAFASIVLVMSGQVSFDRNHRRSMEGNRFGGEGSFSPESRESEATVFLTPEQIQYFKHLSDEVYVQPSEKLIDADFNKLNPEQQKGIEGLEEECRNAQLVVRGSAAKSRLQLLGQAVQRAAEFLDLDTKEKIMSAALEVIPYVGLAYAFFGKRVVIEKDSETGRHGVSFEDLSMLDRVIYLAGEVVVSGHALRGLINSIKREGWRKVAVPFAKKVAQDGGQLLVRRVKQGVERELGALPGKGETSGQDEE</sequence>
<dbReference type="EMBL" id="PFLC01000058">
    <property type="protein sequence ID" value="PIY61973.1"/>
    <property type="molecule type" value="Genomic_DNA"/>
</dbReference>
<organism evidence="1 2">
    <name type="scientific">Candidatus Uhrbacteria bacterium CG_4_10_14_0_8_um_filter_58_22</name>
    <dbReference type="NCBI Taxonomy" id="1975029"/>
    <lineage>
        <taxon>Bacteria</taxon>
        <taxon>Candidatus Uhriibacteriota</taxon>
    </lineage>
</organism>
<proteinExistence type="predicted"/>
<accession>A0A2M7Q8Y9</accession>
<reference evidence="2" key="1">
    <citation type="submission" date="2017-09" db="EMBL/GenBank/DDBJ databases">
        <title>Depth-based differentiation of microbial function through sediment-hosted aquifers and enrichment of novel symbionts in the deep terrestrial subsurface.</title>
        <authorList>
            <person name="Probst A.J."/>
            <person name="Ladd B."/>
            <person name="Jarett J.K."/>
            <person name="Geller-Mcgrath D.E."/>
            <person name="Sieber C.M.K."/>
            <person name="Emerson J.B."/>
            <person name="Anantharaman K."/>
            <person name="Thomas B.C."/>
            <person name="Malmstrom R."/>
            <person name="Stieglmeier M."/>
            <person name="Klingl A."/>
            <person name="Woyke T."/>
            <person name="Ryan C.M."/>
            <person name="Banfield J.F."/>
        </authorList>
    </citation>
    <scope>NUCLEOTIDE SEQUENCE [LARGE SCALE GENOMIC DNA]</scope>
</reference>
<name>A0A2M7Q8Y9_9BACT</name>